<evidence type="ECO:0000256" key="6">
    <source>
        <dbReference type="ARBA" id="ARBA00022989"/>
    </source>
</evidence>
<keyword evidence="3 8" id="KW-0812">Transmembrane</keyword>
<dbReference type="PROSITE" id="PS50929">
    <property type="entry name" value="ABC_TM1F"/>
    <property type="match status" value="1"/>
</dbReference>
<dbReference type="PROSITE" id="PS50893">
    <property type="entry name" value="ABC_TRANSPORTER_2"/>
    <property type="match status" value="1"/>
</dbReference>
<gene>
    <name evidence="12" type="ORF">PENTCL1PPCAC_4718</name>
</gene>
<evidence type="ECO:0000259" key="10">
    <source>
        <dbReference type="PROSITE" id="PS50893"/>
    </source>
</evidence>
<evidence type="ECO:0000256" key="4">
    <source>
        <dbReference type="ARBA" id="ARBA00022741"/>
    </source>
</evidence>
<dbReference type="InterPro" id="IPR017871">
    <property type="entry name" value="ABC_transporter-like_CS"/>
</dbReference>
<protein>
    <recommendedName>
        <fullName evidence="14">ABC transporter ATP-binding protein</fullName>
    </recommendedName>
</protein>
<proteinExistence type="predicted"/>
<feature type="non-terminal residue" evidence="12">
    <location>
        <position position="790"/>
    </location>
</feature>
<dbReference type="CDD" id="cd03249">
    <property type="entry name" value="ABC_MTABC3_MDL1_MDL2"/>
    <property type="match status" value="1"/>
</dbReference>
<keyword evidence="7 8" id="KW-0472">Membrane</keyword>
<dbReference type="EMBL" id="BTSX01000002">
    <property type="protein sequence ID" value="GMS82543.1"/>
    <property type="molecule type" value="Genomic_DNA"/>
</dbReference>
<feature type="transmembrane region" description="Helical" evidence="8">
    <location>
        <begin position="367"/>
        <end position="391"/>
    </location>
</feature>
<dbReference type="Gene3D" id="1.20.1560.10">
    <property type="entry name" value="ABC transporter type 1, transmembrane domain"/>
    <property type="match status" value="1"/>
</dbReference>
<dbReference type="PANTHER" id="PTHR43394">
    <property type="entry name" value="ATP-DEPENDENT PERMEASE MDL1, MITOCHONDRIAL"/>
    <property type="match status" value="1"/>
</dbReference>
<evidence type="ECO:0000256" key="1">
    <source>
        <dbReference type="ARBA" id="ARBA00004448"/>
    </source>
</evidence>
<evidence type="ECO:0008006" key="14">
    <source>
        <dbReference type="Google" id="ProtNLM"/>
    </source>
</evidence>
<keyword evidence="13" id="KW-1185">Reference proteome</keyword>
<organism evidence="12 13">
    <name type="scientific">Pristionchus entomophagus</name>
    <dbReference type="NCBI Taxonomy" id="358040"/>
    <lineage>
        <taxon>Eukaryota</taxon>
        <taxon>Metazoa</taxon>
        <taxon>Ecdysozoa</taxon>
        <taxon>Nematoda</taxon>
        <taxon>Chromadorea</taxon>
        <taxon>Rhabditida</taxon>
        <taxon>Rhabditina</taxon>
        <taxon>Diplogasteromorpha</taxon>
        <taxon>Diplogasteroidea</taxon>
        <taxon>Neodiplogasteridae</taxon>
        <taxon>Pristionchus</taxon>
    </lineage>
</organism>
<dbReference type="PANTHER" id="PTHR43394:SF19">
    <property type="entry name" value="ABC TRANSPORTER B FAMILY"/>
    <property type="match status" value="1"/>
</dbReference>
<dbReference type="InterPro" id="IPR039421">
    <property type="entry name" value="Type_1_exporter"/>
</dbReference>
<evidence type="ECO:0000256" key="8">
    <source>
        <dbReference type="SAM" id="Phobius"/>
    </source>
</evidence>
<dbReference type="SUPFAM" id="SSF90123">
    <property type="entry name" value="ABC transporter transmembrane region"/>
    <property type="match status" value="1"/>
</dbReference>
<dbReference type="PROSITE" id="PS00211">
    <property type="entry name" value="ABC_TRANSPORTER_1"/>
    <property type="match status" value="1"/>
</dbReference>
<dbReference type="InterPro" id="IPR011527">
    <property type="entry name" value="ABC1_TM_dom"/>
</dbReference>
<evidence type="ECO:0000313" key="13">
    <source>
        <dbReference type="Proteomes" id="UP001432027"/>
    </source>
</evidence>
<dbReference type="InterPro" id="IPR027417">
    <property type="entry name" value="P-loop_NTPase"/>
</dbReference>
<dbReference type="FunFam" id="1.20.1560.10:FF:000154">
    <property type="entry name" value="HAlF transporter (PGP related)"/>
    <property type="match status" value="1"/>
</dbReference>
<dbReference type="SMART" id="SM00382">
    <property type="entry name" value="AAA"/>
    <property type="match status" value="1"/>
</dbReference>
<evidence type="ECO:0000259" key="11">
    <source>
        <dbReference type="PROSITE" id="PS50929"/>
    </source>
</evidence>
<dbReference type="GO" id="GO:0015421">
    <property type="term" value="F:ABC-type oligopeptide transporter activity"/>
    <property type="evidence" value="ECO:0007669"/>
    <property type="project" value="TreeGrafter"/>
</dbReference>
<comment type="caution">
    <text evidence="12">The sequence shown here is derived from an EMBL/GenBank/DDBJ whole genome shotgun (WGS) entry which is preliminary data.</text>
</comment>
<feature type="domain" description="ABC transporter" evidence="10">
    <location>
        <begin position="552"/>
        <end position="787"/>
    </location>
</feature>
<reference evidence="12" key="1">
    <citation type="submission" date="2023-10" db="EMBL/GenBank/DDBJ databases">
        <title>Genome assembly of Pristionchus species.</title>
        <authorList>
            <person name="Yoshida K."/>
            <person name="Sommer R.J."/>
        </authorList>
    </citation>
    <scope>NUCLEOTIDE SEQUENCE</scope>
    <source>
        <strain evidence="12">RS0144</strain>
    </source>
</reference>
<dbReference type="InterPro" id="IPR003439">
    <property type="entry name" value="ABC_transporter-like_ATP-bd"/>
</dbReference>
<dbReference type="GO" id="GO:0016887">
    <property type="term" value="F:ATP hydrolysis activity"/>
    <property type="evidence" value="ECO:0007669"/>
    <property type="project" value="InterPro"/>
</dbReference>
<dbReference type="Pfam" id="PF00005">
    <property type="entry name" value="ABC_tran"/>
    <property type="match status" value="1"/>
</dbReference>
<evidence type="ECO:0000256" key="7">
    <source>
        <dbReference type="ARBA" id="ARBA00023136"/>
    </source>
</evidence>
<evidence type="ECO:0000256" key="3">
    <source>
        <dbReference type="ARBA" id="ARBA00022692"/>
    </source>
</evidence>
<feature type="signal peptide" evidence="9">
    <location>
        <begin position="1"/>
        <end position="24"/>
    </location>
</feature>
<evidence type="ECO:0000313" key="12">
    <source>
        <dbReference type="EMBL" id="GMS82543.1"/>
    </source>
</evidence>
<name>A0AAV5SPJ8_9BILA</name>
<keyword evidence="6 8" id="KW-1133">Transmembrane helix</keyword>
<keyword evidence="2" id="KW-0813">Transport</keyword>
<keyword evidence="5" id="KW-0067">ATP-binding</keyword>
<evidence type="ECO:0000256" key="2">
    <source>
        <dbReference type="ARBA" id="ARBA00022448"/>
    </source>
</evidence>
<dbReference type="GO" id="GO:0005743">
    <property type="term" value="C:mitochondrial inner membrane"/>
    <property type="evidence" value="ECO:0007669"/>
    <property type="project" value="UniProtKB-SubCell"/>
</dbReference>
<dbReference type="FunFam" id="3.40.50.300:FF:000403">
    <property type="entry name" value="ATP-binding cassette sub-family B member 8, mitochondrial"/>
    <property type="match status" value="1"/>
</dbReference>
<keyword evidence="4" id="KW-0547">Nucleotide-binding</keyword>
<feature type="chain" id="PRO_5043797924" description="ABC transporter ATP-binding protein" evidence="9">
    <location>
        <begin position="25"/>
        <end position="790"/>
    </location>
</feature>
<dbReference type="InterPro" id="IPR003593">
    <property type="entry name" value="AAA+_ATPase"/>
</dbReference>
<evidence type="ECO:0000256" key="5">
    <source>
        <dbReference type="ARBA" id="ARBA00022840"/>
    </source>
</evidence>
<accession>A0AAV5SPJ8</accession>
<dbReference type="PIRSF" id="PIRSF002773">
    <property type="entry name" value="ABC_prm/ATPase_B"/>
    <property type="match status" value="1"/>
</dbReference>
<feature type="domain" description="ABC transmembrane type-1" evidence="11">
    <location>
        <begin position="238"/>
        <end position="520"/>
    </location>
</feature>
<dbReference type="AlphaFoldDB" id="A0AAV5SPJ8"/>
<dbReference type="Pfam" id="PF00664">
    <property type="entry name" value="ABC_membrane"/>
    <property type="match status" value="1"/>
</dbReference>
<dbReference type="Gene3D" id="3.40.50.300">
    <property type="entry name" value="P-loop containing nucleotide triphosphate hydrolases"/>
    <property type="match status" value="1"/>
</dbReference>
<feature type="non-terminal residue" evidence="12">
    <location>
        <position position="1"/>
    </location>
</feature>
<sequence>FTLPFSSVSLVSMLSLSLSSLALAQFCPFLCPYPSSSSPLSSFIPIATMRLSPSSSSSYFLLDTGVIFTLFGYFDSNHFDIRKVYEHLHPSSGYSFLSSPLDFLFLSILRLLLYTTSYQLRLAGKSSIVEWLDKPIATFCVASLSFSFLKGLIYSDQKELIECSGIWLLPVWNILSAAYFYRLWSNEFELCFEKKKKEKTDDDDEEEEEEDDDEIPLSKTQQILILLRYSFANWPWLLVGMMISVAAASVNVVMPHYTSLVMNGITALREAVDINHSIKILAGLTFSSMLLSGLRSGCFSYLTSITVSKMRKDLFDSIMSQEIAFFDKHKSGGIVSRITSDVDRISYRISDMFTDSLKSFLTLSGKLLFMFGLSWRLTLLNFIAFPIILYVTKLYGDFYDSMGDEMSKTTADSHQVAEEIISTIRTVRSFAAEKRSSKKFAEAIDKAQRVAKKEALAIIGLHFSYDLYYNCIYVVVLIYGARLVSAGSMEAAALVTFMMYQLQIGDHIVDLNYEIPQFMGTLGKSRKFCKFLVRQPQINTDGENEQTVKGDLRLEGVAFKYPNRQTNQVLKDLTLHVNSGETLALVGPSGGGKSTIVSLLERFYDPEEGEITLDGLPIKEYNHEYYHRKIALVAQEPVLYDCSVRENIGFGCDATEEKIIEAAKTANAHDFVMGLEKGYETSCGEKGSQMSGGQKQRIAIARALVRNPSILILDEATSALDNQSEQIVQEAMKRCSINRTVIVIAHRLSTIEKADRIAVIDKGRVVQLGSHRELMMDEEGLYYSLVRAKE</sequence>
<dbReference type="InterPro" id="IPR036640">
    <property type="entry name" value="ABC1_TM_sf"/>
</dbReference>
<feature type="transmembrane region" description="Helical" evidence="8">
    <location>
        <begin position="234"/>
        <end position="254"/>
    </location>
</feature>
<dbReference type="CDD" id="cd18572">
    <property type="entry name" value="ABC_6TM_TAP"/>
    <property type="match status" value="1"/>
</dbReference>
<dbReference type="Proteomes" id="UP001432027">
    <property type="component" value="Unassembled WGS sequence"/>
</dbReference>
<dbReference type="GO" id="GO:0005524">
    <property type="term" value="F:ATP binding"/>
    <property type="evidence" value="ECO:0007669"/>
    <property type="project" value="UniProtKB-KW"/>
</dbReference>
<evidence type="ECO:0000256" key="9">
    <source>
        <dbReference type="SAM" id="SignalP"/>
    </source>
</evidence>
<dbReference type="SUPFAM" id="SSF52540">
    <property type="entry name" value="P-loop containing nucleoside triphosphate hydrolases"/>
    <property type="match status" value="1"/>
</dbReference>
<keyword evidence="9" id="KW-0732">Signal</keyword>
<comment type="subcellular location">
    <subcellularLocation>
        <location evidence="1">Mitochondrion inner membrane</location>
        <topology evidence="1">Multi-pass membrane protein</topology>
    </subcellularLocation>
</comment>